<protein>
    <submittedName>
        <fullName evidence="1">Uncharacterized protein</fullName>
    </submittedName>
</protein>
<organism evidence="1 2">
    <name type="scientific">Pisolithus tinctorius Marx 270</name>
    <dbReference type="NCBI Taxonomy" id="870435"/>
    <lineage>
        <taxon>Eukaryota</taxon>
        <taxon>Fungi</taxon>
        <taxon>Dikarya</taxon>
        <taxon>Basidiomycota</taxon>
        <taxon>Agaricomycotina</taxon>
        <taxon>Agaricomycetes</taxon>
        <taxon>Agaricomycetidae</taxon>
        <taxon>Boletales</taxon>
        <taxon>Sclerodermatineae</taxon>
        <taxon>Pisolithaceae</taxon>
        <taxon>Pisolithus</taxon>
    </lineage>
</organism>
<proteinExistence type="predicted"/>
<sequence>MYWCVSSPESVAVDLTALCILCQLQTHLGSGHAACFWLSIRKVTSSLLCLIQSAADNSEKFRQSRQSRCLTLDN</sequence>
<dbReference type="InParanoid" id="A0A0C3P9Q5"/>
<reference evidence="2" key="2">
    <citation type="submission" date="2015-01" db="EMBL/GenBank/DDBJ databases">
        <title>Evolutionary Origins and Diversification of the Mycorrhizal Mutualists.</title>
        <authorList>
            <consortium name="DOE Joint Genome Institute"/>
            <consortium name="Mycorrhizal Genomics Consortium"/>
            <person name="Kohler A."/>
            <person name="Kuo A."/>
            <person name="Nagy L.G."/>
            <person name="Floudas D."/>
            <person name="Copeland A."/>
            <person name="Barry K.W."/>
            <person name="Cichocki N."/>
            <person name="Veneault-Fourrey C."/>
            <person name="LaButti K."/>
            <person name="Lindquist E.A."/>
            <person name="Lipzen A."/>
            <person name="Lundell T."/>
            <person name="Morin E."/>
            <person name="Murat C."/>
            <person name="Riley R."/>
            <person name="Ohm R."/>
            <person name="Sun H."/>
            <person name="Tunlid A."/>
            <person name="Henrissat B."/>
            <person name="Grigoriev I.V."/>
            <person name="Hibbett D.S."/>
            <person name="Martin F."/>
        </authorList>
    </citation>
    <scope>NUCLEOTIDE SEQUENCE [LARGE SCALE GENOMIC DNA]</scope>
    <source>
        <strain evidence="2">Marx 270</strain>
    </source>
</reference>
<dbReference type="HOGENOM" id="CLU_2688834_0_0_1"/>
<evidence type="ECO:0000313" key="2">
    <source>
        <dbReference type="Proteomes" id="UP000054217"/>
    </source>
</evidence>
<dbReference type="AlphaFoldDB" id="A0A0C3P9Q5"/>
<name>A0A0C3P9Q5_PISTI</name>
<keyword evidence="2" id="KW-1185">Reference proteome</keyword>
<evidence type="ECO:0000313" key="1">
    <source>
        <dbReference type="EMBL" id="KIO10280.1"/>
    </source>
</evidence>
<dbReference type="Proteomes" id="UP000054217">
    <property type="component" value="Unassembled WGS sequence"/>
</dbReference>
<gene>
    <name evidence="1" type="ORF">M404DRAFT_901420</name>
</gene>
<accession>A0A0C3P9Q5</accession>
<reference evidence="1 2" key="1">
    <citation type="submission" date="2014-04" db="EMBL/GenBank/DDBJ databases">
        <authorList>
            <consortium name="DOE Joint Genome Institute"/>
            <person name="Kuo A."/>
            <person name="Kohler A."/>
            <person name="Costa M.D."/>
            <person name="Nagy L.G."/>
            <person name="Floudas D."/>
            <person name="Copeland A."/>
            <person name="Barry K.W."/>
            <person name="Cichocki N."/>
            <person name="Veneault-Fourrey C."/>
            <person name="LaButti K."/>
            <person name="Lindquist E.A."/>
            <person name="Lipzen A."/>
            <person name="Lundell T."/>
            <person name="Morin E."/>
            <person name="Murat C."/>
            <person name="Sun H."/>
            <person name="Tunlid A."/>
            <person name="Henrissat B."/>
            <person name="Grigoriev I.V."/>
            <person name="Hibbett D.S."/>
            <person name="Martin F."/>
            <person name="Nordberg H.P."/>
            <person name="Cantor M.N."/>
            <person name="Hua S.X."/>
        </authorList>
    </citation>
    <scope>NUCLEOTIDE SEQUENCE [LARGE SCALE GENOMIC DNA]</scope>
    <source>
        <strain evidence="1 2">Marx 270</strain>
    </source>
</reference>
<dbReference type="EMBL" id="KN831952">
    <property type="protein sequence ID" value="KIO10280.1"/>
    <property type="molecule type" value="Genomic_DNA"/>
</dbReference>